<sequence>MSKALDSMIKVTKITEKERERQQLMEGKAQNNSFQVAFCGHFSAGKSTILNHLLGAEMLPTSPIPTSANIIGIKNGNLSLTVQSIEGEQTSWDGEIPWQRVREWGMNGAEISSITIQAPLPFLGDNSWIYDTPGVDSTDPTHQAVTLEALYTTDFICYVMDYNHVQSETNLTFLKQLSDEKKPLYLVVNQIDKHDDGELSFQEFDQSIRDTFASWGINILKLRYTSMKARQHPLNQLAQFEREMKAILYRGQELLPFAKQRLQQGFYLSIINRLEEEKEDELDQVKEEMKQQGFSLKQLDRRQTLAISYEQAIHAKKLFEESFEREWQKIVKDVTVFPYTTTELVRSWLESMDPSFKVGLLFTKKKTQEEQEVRLKRLLEETQDKVKSQLEFHLHKLFHSYDFTLLTNREQVETELNQLHVTIDEQFFKEAVQPGPKNREYVYTFTKDRTATIIKILRQKAASIINIMAIGMQDHWEQEQEDVEKELEQLHDIDVFAMQLIKIEDSFDTAIEEHSERVNQYQDAGGFERVLVEAMEKDIPEFKVSASVSSITLPDESVINTDWQQEDVVINDFNQEQANEWIQQLRTVLQQYQVKERFDFERSMLLERIQRFKEQTFTISLFGAFSAGKSSFANALLGDTVLPVSPHPTTATVNIVKRSDKNHASGTAIVQVKSKQQLSDEIKSVGEQLDTEVTIESLVSWKEDPTVTTSWQKTYQSYLLTLKNSLADGKWELGSSFEVKLQELQPFVANEHDACLIDQVTLYYDCPLTEQGIILVDTPGVNSIHGRHTNVAFKQLRDSDAIFYLTYYNHAFSKADQQFLQQMAKVNEGFRTDKLYFILNAADLAHSPYELNGVRKHVYDQLIQNGLNEPRLYPLSSKQGLKGKQQQGDGDELFTIFEKSFYDKTITELKRLSFELLGEELTRYKAMLRKGLEYATGEEKGREEERNKIVAAISIWQKKLDDIKPLTAYQTSTQEVNQLFLFLRDRVRYVLGDQFSEAVNVTTVVGASKRAQQKALISALQEWRSEGEHFIKQEIQATLTRIEIALSNAIEDWMAETIKQIRADFPVFQASYEGDQQDIPLKKTERFITVELEEFKTYFHSAKSFFEEGQLKKLKEVLVEKGTEQSSSALRTIEQQTLALLDEKFENEMKLAKEKLREGLVRELERFEALADPKHVESLAKESNELQAL</sequence>
<dbReference type="EMBL" id="JBHLTR010000017">
    <property type="protein sequence ID" value="MFC0559926.1"/>
    <property type="molecule type" value="Genomic_DNA"/>
</dbReference>
<dbReference type="Proteomes" id="UP001589833">
    <property type="component" value="Unassembled WGS sequence"/>
</dbReference>
<dbReference type="CDD" id="cd09912">
    <property type="entry name" value="DLP_2"/>
    <property type="match status" value="1"/>
</dbReference>
<comment type="caution">
    <text evidence="7">The sequence shown here is derived from an EMBL/GenBank/DDBJ whole genome shotgun (WGS) entry which is preliminary data.</text>
</comment>
<dbReference type="PANTHER" id="PTHR10465">
    <property type="entry name" value="TRANSMEMBRANE GTPASE FZO1"/>
    <property type="match status" value="1"/>
</dbReference>
<feature type="domain" description="Dynamin N-terminal" evidence="6">
    <location>
        <begin position="36"/>
        <end position="191"/>
    </location>
</feature>
<evidence type="ECO:0000313" key="8">
    <source>
        <dbReference type="Proteomes" id="UP001589833"/>
    </source>
</evidence>
<dbReference type="Gene3D" id="3.40.50.300">
    <property type="entry name" value="P-loop containing nucleotide triphosphate hydrolases"/>
    <property type="match status" value="2"/>
</dbReference>
<evidence type="ECO:0000256" key="5">
    <source>
        <dbReference type="ARBA" id="ARBA00023136"/>
    </source>
</evidence>
<name>A0ABV6NGZ2_9BACI</name>
<keyword evidence="4" id="KW-0342">GTP-binding</keyword>
<dbReference type="RefSeq" id="WP_273840740.1">
    <property type="nucleotide sequence ID" value="NZ_JAQQWT010000002.1"/>
</dbReference>
<reference evidence="7 8" key="1">
    <citation type="submission" date="2024-09" db="EMBL/GenBank/DDBJ databases">
        <authorList>
            <person name="Sun Q."/>
            <person name="Mori K."/>
        </authorList>
    </citation>
    <scope>NUCLEOTIDE SEQUENCE [LARGE SCALE GENOMIC DNA]</scope>
    <source>
        <strain evidence="7 8">NCAIM B.02301</strain>
    </source>
</reference>
<dbReference type="SUPFAM" id="SSF52540">
    <property type="entry name" value="P-loop containing nucleoside triphosphate hydrolases"/>
    <property type="match status" value="2"/>
</dbReference>
<dbReference type="PANTHER" id="PTHR10465:SF0">
    <property type="entry name" value="SARCALUMENIN"/>
    <property type="match status" value="1"/>
</dbReference>
<dbReference type="InterPro" id="IPR027417">
    <property type="entry name" value="P-loop_NTPase"/>
</dbReference>
<feature type="domain" description="Dynamin N-terminal" evidence="6">
    <location>
        <begin position="619"/>
        <end position="830"/>
    </location>
</feature>
<organism evidence="7 8">
    <name type="scientific">Halalkalibacter alkalisediminis</name>
    <dbReference type="NCBI Taxonomy" id="935616"/>
    <lineage>
        <taxon>Bacteria</taxon>
        <taxon>Bacillati</taxon>
        <taxon>Bacillota</taxon>
        <taxon>Bacilli</taxon>
        <taxon>Bacillales</taxon>
        <taxon>Bacillaceae</taxon>
        <taxon>Halalkalibacter</taxon>
    </lineage>
</organism>
<keyword evidence="5" id="KW-0472">Membrane</keyword>
<comment type="subcellular location">
    <subcellularLocation>
        <location evidence="1">Membrane</location>
    </subcellularLocation>
</comment>
<dbReference type="Pfam" id="PF00350">
    <property type="entry name" value="Dynamin_N"/>
    <property type="match status" value="2"/>
</dbReference>
<keyword evidence="3" id="KW-0378">Hydrolase</keyword>
<dbReference type="InterPro" id="IPR045063">
    <property type="entry name" value="Dynamin_N"/>
</dbReference>
<keyword evidence="2" id="KW-0547">Nucleotide-binding</keyword>
<accession>A0ABV6NGZ2</accession>
<evidence type="ECO:0000256" key="3">
    <source>
        <dbReference type="ARBA" id="ARBA00022801"/>
    </source>
</evidence>
<evidence type="ECO:0000256" key="2">
    <source>
        <dbReference type="ARBA" id="ARBA00022741"/>
    </source>
</evidence>
<gene>
    <name evidence="7" type="ORF">ACFFH4_12775</name>
</gene>
<evidence type="ECO:0000313" key="7">
    <source>
        <dbReference type="EMBL" id="MFC0559926.1"/>
    </source>
</evidence>
<protein>
    <submittedName>
        <fullName evidence="7">Dynamin family protein</fullName>
    </submittedName>
</protein>
<evidence type="ECO:0000256" key="1">
    <source>
        <dbReference type="ARBA" id="ARBA00004370"/>
    </source>
</evidence>
<proteinExistence type="predicted"/>
<dbReference type="InterPro" id="IPR027094">
    <property type="entry name" value="Mitofusin_fam"/>
</dbReference>
<evidence type="ECO:0000256" key="4">
    <source>
        <dbReference type="ARBA" id="ARBA00023134"/>
    </source>
</evidence>
<keyword evidence="8" id="KW-1185">Reference proteome</keyword>
<evidence type="ECO:0000259" key="6">
    <source>
        <dbReference type="Pfam" id="PF00350"/>
    </source>
</evidence>